<keyword evidence="2" id="KW-0648">Protein biosynthesis</keyword>
<gene>
    <name evidence="4" type="primary">proX_1</name>
    <name evidence="4" type="ORF">NCTC8129_00490</name>
</gene>
<dbReference type="CDD" id="cd04335">
    <property type="entry name" value="PrdX_deacylase"/>
    <property type="match status" value="1"/>
</dbReference>
<dbReference type="GO" id="GO:0004812">
    <property type="term" value="F:aminoacyl-tRNA ligase activity"/>
    <property type="evidence" value="ECO:0007669"/>
    <property type="project" value="UniProtKB-KW"/>
</dbReference>
<feature type="domain" description="YbaK/aminoacyl-tRNA synthetase-associated" evidence="3">
    <location>
        <begin position="39"/>
        <end position="146"/>
    </location>
</feature>
<dbReference type="Pfam" id="PF04073">
    <property type="entry name" value="tRNA_edit"/>
    <property type="match status" value="1"/>
</dbReference>
<keyword evidence="4" id="KW-0030">Aminoacyl-tRNA synthetase</keyword>
<name>A0A377KHP6_9ENTE</name>
<comment type="similarity">
    <text evidence="1">Belongs to the PRORSD1 family.</text>
</comment>
<evidence type="ECO:0000259" key="3">
    <source>
        <dbReference type="Pfam" id="PF04073"/>
    </source>
</evidence>
<dbReference type="InterPro" id="IPR036754">
    <property type="entry name" value="YbaK/aa-tRNA-synt-asso_dom_sf"/>
</dbReference>
<dbReference type="SUPFAM" id="SSF55826">
    <property type="entry name" value="YbaK/ProRS associated domain"/>
    <property type="match status" value="1"/>
</dbReference>
<evidence type="ECO:0000313" key="4">
    <source>
        <dbReference type="EMBL" id="STP28362.1"/>
    </source>
</evidence>
<dbReference type="GO" id="GO:0002161">
    <property type="term" value="F:aminoacyl-tRNA deacylase activity"/>
    <property type="evidence" value="ECO:0007669"/>
    <property type="project" value="InterPro"/>
</dbReference>
<evidence type="ECO:0000256" key="2">
    <source>
        <dbReference type="ARBA" id="ARBA00022917"/>
    </source>
</evidence>
<dbReference type="AlphaFoldDB" id="A0A377KHP6"/>
<dbReference type="Gene3D" id="3.90.960.10">
    <property type="entry name" value="YbaK/aminoacyl-tRNA synthetase-associated domain"/>
    <property type="match status" value="1"/>
</dbReference>
<dbReference type="InterPro" id="IPR007214">
    <property type="entry name" value="YbaK/aa-tRNA-synth-assoc-dom"/>
</dbReference>
<organism evidence="4 5">
    <name type="scientific">Enterococcus durans</name>
    <dbReference type="NCBI Taxonomy" id="53345"/>
    <lineage>
        <taxon>Bacteria</taxon>
        <taxon>Bacillati</taxon>
        <taxon>Bacillota</taxon>
        <taxon>Bacilli</taxon>
        <taxon>Lactobacillales</taxon>
        <taxon>Enterococcaceae</taxon>
        <taxon>Enterococcus</taxon>
    </lineage>
</organism>
<proteinExistence type="inferred from homology"/>
<evidence type="ECO:0000313" key="5">
    <source>
        <dbReference type="Proteomes" id="UP000254070"/>
    </source>
</evidence>
<protein>
    <submittedName>
        <fullName evidence="4">YbaK/prolyl-tRNA synthetase associated domain-containing protein</fullName>
    </submittedName>
</protein>
<dbReference type="InterPro" id="IPR040285">
    <property type="entry name" value="ProX/PRXD1"/>
</dbReference>
<dbReference type="EMBL" id="UGIF01000002">
    <property type="protein sequence ID" value="STP28362.1"/>
    <property type="molecule type" value="Genomic_DNA"/>
</dbReference>
<dbReference type="GO" id="GO:0006412">
    <property type="term" value="P:translation"/>
    <property type="evidence" value="ECO:0007669"/>
    <property type="project" value="UniProtKB-KW"/>
</dbReference>
<accession>A0A377KHP6</accession>
<reference evidence="4 5" key="1">
    <citation type="submission" date="2018-06" db="EMBL/GenBank/DDBJ databases">
        <authorList>
            <consortium name="Pathogen Informatics"/>
            <person name="Doyle S."/>
        </authorList>
    </citation>
    <scope>NUCLEOTIDE SEQUENCE [LARGE SCALE GENOMIC DNA]</scope>
    <source>
        <strain evidence="4 5">NCTC8129</strain>
    </source>
</reference>
<dbReference type="RefSeq" id="WP_115234683.1">
    <property type="nucleotide sequence ID" value="NZ_UGIF01000002.1"/>
</dbReference>
<dbReference type="Proteomes" id="UP000254070">
    <property type="component" value="Unassembled WGS sequence"/>
</dbReference>
<sequence length="161" mass="18146">MALATEQEAYELLDHLGISYQKVEHAAITSVKNIPFTLPGPQVKNLLLKAKKGKQIYLVILPDEKQADLKQLADQLEEKRLSFVSEEQLKDLLGVAPGTVTPLALMHDKDHLIKVIIDSDIDQKSTVGFHPNINTTTLILKFTDFLTILTHLDHEPIYERL</sequence>
<dbReference type="PANTHER" id="PTHR31423">
    <property type="entry name" value="YBAK DOMAIN-CONTAINING PROTEIN"/>
    <property type="match status" value="1"/>
</dbReference>
<keyword evidence="4" id="KW-0436">Ligase</keyword>
<dbReference type="PANTHER" id="PTHR31423:SF3">
    <property type="entry name" value="PROLYL-TRNA SYNTHETASE ASSOCIATED DOMAIN-CONTAINING PROTEIN 1-RELATED"/>
    <property type="match status" value="1"/>
</dbReference>
<evidence type="ECO:0000256" key="1">
    <source>
        <dbReference type="ARBA" id="ARBA00010201"/>
    </source>
</evidence>